<evidence type="ECO:0000256" key="1">
    <source>
        <dbReference type="SAM" id="MobiDB-lite"/>
    </source>
</evidence>
<reference evidence="4" key="1">
    <citation type="journal article" date="2019" name="Int. J. Syst. Evol. Microbiol.">
        <title>The Global Catalogue of Microorganisms (GCM) 10K type strain sequencing project: providing services to taxonomists for standard genome sequencing and annotation.</title>
        <authorList>
            <consortium name="The Broad Institute Genomics Platform"/>
            <consortium name="The Broad Institute Genome Sequencing Center for Infectious Disease"/>
            <person name="Wu L."/>
            <person name="Ma J."/>
        </authorList>
    </citation>
    <scope>NUCLEOTIDE SEQUENCE [LARGE SCALE GENOMIC DNA]</scope>
    <source>
        <strain evidence="4">JCM 17933</strain>
    </source>
</reference>
<accession>A0ABP8QC81</accession>
<organism evidence="3 4">
    <name type="scientific">Actinoallomurus oryzae</name>
    <dbReference type="NCBI Taxonomy" id="502180"/>
    <lineage>
        <taxon>Bacteria</taxon>
        <taxon>Bacillati</taxon>
        <taxon>Actinomycetota</taxon>
        <taxon>Actinomycetes</taxon>
        <taxon>Streptosporangiales</taxon>
        <taxon>Thermomonosporaceae</taxon>
        <taxon>Actinoallomurus</taxon>
    </lineage>
</organism>
<keyword evidence="4" id="KW-1185">Reference proteome</keyword>
<dbReference type="SUPFAM" id="SSF52833">
    <property type="entry name" value="Thioredoxin-like"/>
    <property type="match status" value="1"/>
</dbReference>
<gene>
    <name evidence="3" type="ORF">GCM10023191_049400</name>
</gene>
<dbReference type="PANTHER" id="PTHR13887">
    <property type="entry name" value="GLUTATHIONE S-TRANSFERASE KAPPA"/>
    <property type="match status" value="1"/>
</dbReference>
<name>A0ABP8QC81_9ACTN</name>
<dbReference type="Proteomes" id="UP001500503">
    <property type="component" value="Unassembled WGS sequence"/>
</dbReference>
<feature type="region of interest" description="Disordered" evidence="1">
    <location>
        <begin position="1"/>
        <end position="23"/>
    </location>
</feature>
<dbReference type="EMBL" id="BAABHF010000025">
    <property type="protein sequence ID" value="GAA4500690.1"/>
    <property type="molecule type" value="Genomic_DNA"/>
</dbReference>
<dbReference type="CDD" id="cd03024">
    <property type="entry name" value="DsbA_FrnE"/>
    <property type="match status" value="1"/>
</dbReference>
<feature type="domain" description="DSBA-like thioredoxin" evidence="2">
    <location>
        <begin position="32"/>
        <end position="226"/>
    </location>
</feature>
<dbReference type="Pfam" id="PF01323">
    <property type="entry name" value="DSBA"/>
    <property type="match status" value="1"/>
</dbReference>
<protein>
    <submittedName>
        <fullName evidence="3">DsbA family oxidoreductase</fullName>
    </submittedName>
</protein>
<evidence type="ECO:0000259" key="2">
    <source>
        <dbReference type="Pfam" id="PF01323"/>
    </source>
</evidence>
<dbReference type="InterPro" id="IPR036249">
    <property type="entry name" value="Thioredoxin-like_sf"/>
</dbReference>
<evidence type="ECO:0000313" key="4">
    <source>
        <dbReference type="Proteomes" id="UP001500503"/>
    </source>
</evidence>
<proteinExistence type="predicted"/>
<dbReference type="InterPro" id="IPR001853">
    <property type="entry name" value="DSBA-like_thioredoxin_dom"/>
</dbReference>
<sequence length="233" mass="24644">MFDDVRTAQRSDAAARPGNAGAAARVGPDVNIEIFSDVVCPWCYLGRARFRTAVTAFGGDTAVTWRPFQLDPEATGGGLTSELMADRFGGPARVAEMHERMRGLLAAEDLPYAPEKAVSANTRDAHRVIALAGEAGVQDAVVDRLFRAYHAEGRDLNDQGTLAVLAAEAGLDGVAERLATGDGEAEVSGQVERARAMGVSGVPFYVFEGKWAVSGAQSAEFFENALREVAAQA</sequence>
<feature type="compositionally biased region" description="Low complexity" evidence="1">
    <location>
        <begin position="14"/>
        <end position="23"/>
    </location>
</feature>
<evidence type="ECO:0000313" key="3">
    <source>
        <dbReference type="EMBL" id="GAA4500690.1"/>
    </source>
</evidence>
<dbReference type="PANTHER" id="PTHR13887:SF41">
    <property type="entry name" value="THIOREDOXIN SUPERFAMILY PROTEIN"/>
    <property type="match status" value="1"/>
</dbReference>
<dbReference type="Gene3D" id="3.40.30.10">
    <property type="entry name" value="Glutaredoxin"/>
    <property type="match status" value="1"/>
</dbReference>
<comment type="caution">
    <text evidence="3">The sequence shown here is derived from an EMBL/GenBank/DDBJ whole genome shotgun (WGS) entry which is preliminary data.</text>
</comment>